<reference evidence="12" key="1">
    <citation type="submission" date="2018-07" db="EMBL/GenBank/DDBJ databases">
        <authorList>
            <person name="Kim H."/>
        </authorList>
    </citation>
    <scope>NUCLEOTIDE SEQUENCE [LARGE SCALE GENOMIC DNA]</scope>
    <source>
        <strain evidence="12">F02</strain>
    </source>
</reference>
<keyword evidence="6 9" id="KW-0812">Transmembrane</keyword>
<dbReference type="OrthoDB" id="7026155at2"/>
<dbReference type="Gene3D" id="1.10.3720.10">
    <property type="entry name" value="MetI-like"/>
    <property type="match status" value="1"/>
</dbReference>
<dbReference type="RefSeq" id="WP_114562876.1">
    <property type="nucleotide sequence ID" value="NZ_CP031124.1"/>
</dbReference>
<evidence type="ECO:0000256" key="8">
    <source>
        <dbReference type="ARBA" id="ARBA00023136"/>
    </source>
</evidence>
<dbReference type="PANTHER" id="PTHR30133">
    <property type="entry name" value="CATIONIC AMINO ACID TRANSPORTER, MEMBRANE COMPONENT"/>
    <property type="match status" value="1"/>
</dbReference>
<feature type="transmembrane region" description="Helical" evidence="9">
    <location>
        <begin position="196"/>
        <end position="217"/>
    </location>
</feature>
<comment type="similarity">
    <text evidence="2">Belongs to the binding-protein-dependent transport system permease family. HisMQ subfamily.</text>
</comment>
<dbReference type="Pfam" id="PF00528">
    <property type="entry name" value="BPD_transp_1"/>
    <property type="match status" value="1"/>
</dbReference>
<dbReference type="CDD" id="cd06261">
    <property type="entry name" value="TM_PBP2"/>
    <property type="match status" value="1"/>
</dbReference>
<keyword evidence="4" id="KW-1003">Cell membrane</keyword>
<dbReference type="Proteomes" id="UP000252182">
    <property type="component" value="Chromosome"/>
</dbReference>
<gene>
    <name evidence="11" type="primary">hisQ</name>
    <name evidence="11" type="ORF">DTO96_101443</name>
</gene>
<dbReference type="KEGG" id="hyf:DTO96_101443"/>
<accession>A0A345DBH2</accession>
<dbReference type="AlphaFoldDB" id="A0A345DBH2"/>
<proteinExistence type="inferred from homology"/>
<feature type="transmembrane region" description="Helical" evidence="9">
    <location>
        <begin position="52"/>
        <end position="75"/>
    </location>
</feature>
<sequence length="235" mass="26463">MDKINIIMQYMPRILSGAWLTLAVALLSFALSFALGLLGANMRLSKNKLINGIATAYSTIVRGVPDLVWMFLIYYGLQYWLNDFAEAYNYETIEISPFMAGVFTIAFIFGAYFTETFRGAMLAIPSGQMEAGYAYGMSAWQVLKRITFPLLMRFALPGVKNNWLVLTKTTALVSIVGLDDVTRLAQLAGSKEQMSFMFNLVSALLFLLLTTVSLVVFRKLERQYARGVREVRYES</sequence>
<feature type="transmembrane region" description="Helical" evidence="9">
    <location>
        <begin position="18"/>
        <end position="40"/>
    </location>
</feature>
<evidence type="ECO:0000313" key="12">
    <source>
        <dbReference type="Proteomes" id="UP000252182"/>
    </source>
</evidence>
<dbReference type="InterPro" id="IPR051613">
    <property type="entry name" value="ABC_transp_permease_HisMQ"/>
</dbReference>
<evidence type="ECO:0000256" key="1">
    <source>
        <dbReference type="ARBA" id="ARBA00004429"/>
    </source>
</evidence>
<keyword evidence="5" id="KW-0997">Cell inner membrane</keyword>
<name>A0A345DBH2_9BURK</name>
<evidence type="ECO:0000259" key="10">
    <source>
        <dbReference type="PROSITE" id="PS50928"/>
    </source>
</evidence>
<evidence type="ECO:0000256" key="4">
    <source>
        <dbReference type="ARBA" id="ARBA00022475"/>
    </source>
</evidence>
<evidence type="ECO:0000256" key="5">
    <source>
        <dbReference type="ARBA" id="ARBA00022519"/>
    </source>
</evidence>
<keyword evidence="8 9" id="KW-0472">Membrane</keyword>
<evidence type="ECO:0000256" key="7">
    <source>
        <dbReference type="ARBA" id="ARBA00022989"/>
    </source>
</evidence>
<dbReference type="GO" id="GO:0043190">
    <property type="term" value="C:ATP-binding cassette (ABC) transporter complex"/>
    <property type="evidence" value="ECO:0007669"/>
    <property type="project" value="InterPro"/>
</dbReference>
<dbReference type="EMBL" id="CP031124">
    <property type="protein sequence ID" value="AXF85710.1"/>
    <property type="molecule type" value="Genomic_DNA"/>
</dbReference>
<protein>
    <submittedName>
        <fullName evidence="11">Histidine transport system permease protein HisQ</fullName>
    </submittedName>
</protein>
<keyword evidence="7 9" id="KW-1133">Transmembrane helix</keyword>
<dbReference type="SUPFAM" id="SSF161098">
    <property type="entry name" value="MetI-like"/>
    <property type="match status" value="1"/>
</dbReference>
<evidence type="ECO:0000256" key="2">
    <source>
        <dbReference type="ARBA" id="ARBA00010072"/>
    </source>
</evidence>
<keyword evidence="12" id="KW-1185">Reference proteome</keyword>
<keyword evidence="3 9" id="KW-0813">Transport</keyword>
<evidence type="ECO:0000256" key="9">
    <source>
        <dbReference type="RuleBase" id="RU363032"/>
    </source>
</evidence>
<dbReference type="NCBIfam" id="TIGR01726">
    <property type="entry name" value="HEQRo_perm_3TM"/>
    <property type="match status" value="1"/>
</dbReference>
<evidence type="ECO:0000256" key="3">
    <source>
        <dbReference type="ARBA" id="ARBA00022448"/>
    </source>
</evidence>
<comment type="subcellular location">
    <subcellularLocation>
        <location evidence="1">Cell inner membrane</location>
        <topology evidence="1">Multi-pass membrane protein</topology>
    </subcellularLocation>
    <subcellularLocation>
        <location evidence="9">Cell membrane</location>
        <topology evidence="9">Multi-pass membrane protein</topology>
    </subcellularLocation>
</comment>
<evidence type="ECO:0000256" key="6">
    <source>
        <dbReference type="ARBA" id="ARBA00022692"/>
    </source>
</evidence>
<dbReference type="InterPro" id="IPR035906">
    <property type="entry name" value="MetI-like_sf"/>
</dbReference>
<dbReference type="PROSITE" id="PS50928">
    <property type="entry name" value="ABC_TM1"/>
    <property type="match status" value="1"/>
</dbReference>
<dbReference type="InterPro" id="IPR010065">
    <property type="entry name" value="AA_ABC_transptr_permease_3TM"/>
</dbReference>
<evidence type="ECO:0000313" key="11">
    <source>
        <dbReference type="EMBL" id="AXF85710.1"/>
    </source>
</evidence>
<dbReference type="InterPro" id="IPR000515">
    <property type="entry name" value="MetI-like"/>
</dbReference>
<organism evidence="11 12">
    <name type="scientific">Ephemeroptericola cinctiostellae</name>
    <dbReference type="NCBI Taxonomy" id="2268024"/>
    <lineage>
        <taxon>Bacteria</taxon>
        <taxon>Pseudomonadati</taxon>
        <taxon>Pseudomonadota</taxon>
        <taxon>Betaproteobacteria</taxon>
        <taxon>Burkholderiales</taxon>
        <taxon>Burkholderiaceae</taxon>
        <taxon>Ephemeroptericola</taxon>
    </lineage>
</organism>
<feature type="transmembrane region" description="Helical" evidence="9">
    <location>
        <begin position="95"/>
        <end position="113"/>
    </location>
</feature>
<feature type="domain" description="ABC transmembrane type-1" evidence="10">
    <location>
        <begin position="18"/>
        <end position="217"/>
    </location>
</feature>
<dbReference type="GO" id="GO:0022857">
    <property type="term" value="F:transmembrane transporter activity"/>
    <property type="evidence" value="ECO:0007669"/>
    <property type="project" value="InterPro"/>
</dbReference>